<organism evidence="1">
    <name type="scientific">bioreactor metagenome</name>
    <dbReference type="NCBI Taxonomy" id="1076179"/>
    <lineage>
        <taxon>unclassified sequences</taxon>
        <taxon>metagenomes</taxon>
        <taxon>ecological metagenomes</taxon>
    </lineage>
</organism>
<dbReference type="Gene3D" id="3.20.20.80">
    <property type="entry name" value="Glycosidases"/>
    <property type="match status" value="1"/>
</dbReference>
<reference evidence="1" key="1">
    <citation type="submission" date="2019-08" db="EMBL/GenBank/DDBJ databases">
        <authorList>
            <person name="Kucharzyk K."/>
            <person name="Murdoch R.W."/>
            <person name="Higgins S."/>
            <person name="Loffler F."/>
        </authorList>
    </citation>
    <scope>NUCLEOTIDE SEQUENCE</scope>
</reference>
<proteinExistence type="predicted"/>
<gene>
    <name evidence="1" type="ORF">SDC9_89058</name>
</gene>
<name>A0A644ZUQ7_9ZZZZ</name>
<sequence length="376" mass="44048">MKKKLLFISAIFILFLTETCTASEKNGESNYLEKAKGNSIQIDPVILNSSGITPDELIADLKKANIKTVHYFIVSDWDGSKNDNLFREEYINALEENNIGIWLMLLGNCFYGNTSLPDEWKMELLSPYPGNVNFYSFHNKDFVNWQIERVKRIIENYPHLLGIEFAESYFPEWKTIEKNGFYGDVSLNTRKIFTEKYFHANHEPLTFDEIRNNSEWYKYWQDFRVEAIINFNLKIKEAVKSSNPDLLFASWGMGMRNAKLEEIREHFGLDMIRIAREVAPDILYIQTSAQDWSDPSLSPQYLNSYDYIVKALKKANPDIRLGVQADIASLSFHDELVPKRDGEWWKEFMELSLSVGYYTNTAYEYTFYKKQGLWVE</sequence>
<dbReference type="EMBL" id="VSSQ01009715">
    <property type="protein sequence ID" value="MPM42393.1"/>
    <property type="molecule type" value="Genomic_DNA"/>
</dbReference>
<evidence type="ECO:0000313" key="1">
    <source>
        <dbReference type="EMBL" id="MPM42393.1"/>
    </source>
</evidence>
<dbReference type="AlphaFoldDB" id="A0A644ZUQ7"/>
<accession>A0A644ZUQ7</accession>
<protein>
    <recommendedName>
        <fullName evidence="2">Glycoside hydrolase family 42 N-terminal domain-containing protein</fullName>
    </recommendedName>
</protein>
<evidence type="ECO:0008006" key="2">
    <source>
        <dbReference type="Google" id="ProtNLM"/>
    </source>
</evidence>
<comment type="caution">
    <text evidence="1">The sequence shown here is derived from an EMBL/GenBank/DDBJ whole genome shotgun (WGS) entry which is preliminary data.</text>
</comment>